<dbReference type="EMBL" id="BMAR01000053">
    <property type="protein sequence ID" value="GFR51719.1"/>
    <property type="molecule type" value="Genomic_DNA"/>
</dbReference>
<name>A0AAD3E158_9CHLO</name>
<keyword evidence="3" id="KW-1185">Reference proteome</keyword>
<organism evidence="2 3">
    <name type="scientific">Astrephomene gubernaculifera</name>
    <dbReference type="NCBI Taxonomy" id="47775"/>
    <lineage>
        <taxon>Eukaryota</taxon>
        <taxon>Viridiplantae</taxon>
        <taxon>Chlorophyta</taxon>
        <taxon>core chlorophytes</taxon>
        <taxon>Chlorophyceae</taxon>
        <taxon>CS clade</taxon>
        <taxon>Chlamydomonadales</taxon>
        <taxon>Astrephomenaceae</taxon>
        <taxon>Astrephomene</taxon>
    </lineage>
</organism>
<feature type="region of interest" description="Disordered" evidence="1">
    <location>
        <begin position="1"/>
        <end position="54"/>
    </location>
</feature>
<dbReference type="Proteomes" id="UP001054857">
    <property type="component" value="Unassembled WGS sequence"/>
</dbReference>
<dbReference type="AlphaFoldDB" id="A0AAD3E158"/>
<sequence length="157" mass="16901">MPPTAGNPFLDASHMTGWPGASPPLSPCSPPFSPASSPPYASLHASSPASPAPGGQLVLYGPTSLYGLYYNEHVHGPFASGLQRNPFTPGLSALSEVPKPCYATSDPLRERYPASRSPDDPLNWISEDLFRISEEKTLVAQQRQPLRCQSMPPTAWQ</sequence>
<reference evidence="2 3" key="1">
    <citation type="journal article" date="2021" name="Sci. Rep.">
        <title>Genome sequencing of the multicellular alga Astrephomene provides insights into convergent evolution of germ-soma differentiation.</title>
        <authorList>
            <person name="Yamashita S."/>
            <person name="Yamamoto K."/>
            <person name="Matsuzaki R."/>
            <person name="Suzuki S."/>
            <person name="Yamaguchi H."/>
            <person name="Hirooka S."/>
            <person name="Minakuchi Y."/>
            <person name="Miyagishima S."/>
            <person name="Kawachi M."/>
            <person name="Toyoda A."/>
            <person name="Nozaki H."/>
        </authorList>
    </citation>
    <scope>NUCLEOTIDE SEQUENCE [LARGE SCALE GENOMIC DNA]</scope>
    <source>
        <strain evidence="2 3">NIES-4017</strain>
    </source>
</reference>
<feature type="compositionally biased region" description="Low complexity" evidence="1">
    <location>
        <begin position="38"/>
        <end position="53"/>
    </location>
</feature>
<evidence type="ECO:0000313" key="3">
    <source>
        <dbReference type="Proteomes" id="UP001054857"/>
    </source>
</evidence>
<evidence type="ECO:0000256" key="1">
    <source>
        <dbReference type="SAM" id="MobiDB-lite"/>
    </source>
</evidence>
<comment type="caution">
    <text evidence="2">The sequence shown here is derived from an EMBL/GenBank/DDBJ whole genome shotgun (WGS) entry which is preliminary data.</text>
</comment>
<accession>A0AAD3E158</accession>
<gene>
    <name evidence="2" type="ORF">Agub_g14165</name>
</gene>
<evidence type="ECO:0000313" key="2">
    <source>
        <dbReference type="EMBL" id="GFR51719.1"/>
    </source>
</evidence>
<feature type="compositionally biased region" description="Pro residues" evidence="1">
    <location>
        <begin position="21"/>
        <end position="37"/>
    </location>
</feature>
<protein>
    <submittedName>
        <fullName evidence="2">Uncharacterized protein</fullName>
    </submittedName>
</protein>
<proteinExistence type="predicted"/>